<dbReference type="PANTHER" id="PTHR41534">
    <property type="entry name" value="BLR3401 PROTEIN"/>
    <property type="match status" value="1"/>
</dbReference>
<dbReference type="AlphaFoldDB" id="A0A5N0VK10"/>
<dbReference type="InterPro" id="IPR032710">
    <property type="entry name" value="NTF2-like_dom_sf"/>
</dbReference>
<evidence type="ECO:0000256" key="1">
    <source>
        <dbReference type="ARBA" id="ARBA00009570"/>
    </source>
</evidence>
<name>A0A5N0VK10_9PSEU</name>
<dbReference type="InterPro" id="IPR000391">
    <property type="entry name" value="Rng_hydr_dOase-bsu"/>
</dbReference>
<comment type="similarity">
    <text evidence="1">Belongs to the bacterial ring-hydroxylating dioxygenase beta subunit family.</text>
</comment>
<comment type="caution">
    <text evidence="4">The sequence shown here is derived from an EMBL/GenBank/DDBJ whole genome shotgun (WGS) entry which is preliminary data.</text>
</comment>
<dbReference type="Proteomes" id="UP000319769">
    <property type="component" value="Unassembled WGS sequence"/>
</dbReference>
<reference evidence="4" key="1">
    <citation type="submission" date="2019-09" db="EMBL/GenBank/DDBJ databases">
        <authorList>
            <person name="Teo W.F.A."/>
            <person name="Duangmal K."/>
        </authorList>
    </citation>
    <scope>NUCLEOTIDE SEQUENCE [LARGE SCALE GENOMIC DNA]</scope>
    <source>
        <strain evidence="4">K81G1</strain>
    </source>
</reference>
<evidence type="ECO:0000313" key="5">
    <source>
        <dbReference type="Proteomes" id="UP000319769"/>
    </source>
</evidence>
<dbReference type="SUPFAM" id="SSF54427">
    <property type="entry name" value="NTF2-like"/>
    <property type="match status" value="1"/>
</dbReference>
<dbReference type="PANTHER" id="PTHR41534:SF2">
    <property type="entry name" value="3-PHENYLPROPIONATE_CINNAMIC ACID DIOXYGENASE SUBUNIT BETA"/>
    <property type="match status" value="1"/>
</dbReference>
<dbReference type="GO" id="GO:0051213">
    <property type="term" value="F:dioxygenase activity"/>
    <property type="evidence" value="ECO:0007669"/>
    <property type="project" value="UniProtKB-KW"/>
</dbReference>
<sequence length="208" mass="23389">MERRFPRDGQSGPRELGRAADAHVLAPLGRTDGRQGVIDFPDAEQASSKRFDRAAVEDFLYYEAQLLDAWKLEEWRDLFTPDGRYVVPATDNPAGDVDLDLNLIDDDHVGLQGRVQRLMSTYAHIENPRSTTSRVISNVRLRDDDSGDLAVRCTAVVHRSRVPGTTSYVADVRYLLRQKENSFRIARKHAVLGHHTLRDVGGVLSIIL</sequence>
<protein>
    <submittedName>
        <fullName evidence="4">Aromatic-ring-hydroxylating dioxygenase subunit beta</fullName>
    </submittedName>
</protein>
<keyword evidence="2" id="KW-0560">Oxidoreductase</keyword>
<organism evidence="4 5">
    <name type="scientific">Amycolatopsis acidicola</name>
    <dbReference type="NCBI Taxonomy" id="2596893"/>
    <lineage>
        <taxon>Bacteria</taxon>
        <taxon>Bacillati</taxon>
        <taxon>Actinomycetota</taxon>
        <taxon>Actinomycetes</taxon>
        <taxon>Pseudonocardiales</taxon>
        <taxon>Pseudonocardiaceae</taxon>
        <taxon>Amycolatopsis</taxon>
    </lineage>
</organism>
<evidence type="ECO:0000313" key="4">
    <source>
        <dbReference type="EMBL" id="KAA9166028.1"/>
    </source>
</evidence>
<dbReference type="Pfam" id="PF00866">
    <property type="entry name" value="Ring_hydroxyl_B"/>
    <property type="match status" value="1"/>
</dbReference>
<keyword evidence="5" id="KW-1185">Reference proteome</keyword>
<dbReference type="Gene3D" id="3.10.450.50">
    <property type="match status" value="1"/>
</dbReference>
<accession>A0A5N0VK10</accession>
<dbReference type="EMBL" id="VMNW02000003">
    <property type="protein sequence ID" value="KAA9166028.1"/>
    <property type="molecule type" value="Genomic_DNA"/>
</dbReference>
<keyword evidence="4" id="KW-0223">Dioxygenase</keyword>
<proteinExistence type="inferred from homology"/>
<evidence type="ECO:0000256" key="3">
    <source>
        <dbReference type="SAM" id="MobiDB-lite"/>
    </source>
</evidence>
<gene>
    <name evidence="4" type="ORF">FPZ12_003495</name>
</gene>
<feature type="region of interest" description="Disordered" evidence="3">
    <location>
        <begin position="1"/>
        <end position="20"/>
    </location>
</feature>
<evidence type="ECO:0000256" key="2">
    <source>
        <dbReference type="ARBA" id="ARBA00023002"/>
    </source>
</evidence>
<dbReference type="OrthoDB" id="3212009at2"/>
<dbReference type="CDD" id="cd00667">
    <property type="entry name" value="ring_hydroxylating_dioxygenases_beta"/>
    <property type="match status" value="1"/>
</dbReference>
<dbReference type="GO" id="GO:0019380">
    <property type="term" value="P:3-phenylpropionate catabolic process"/>
    <property type="evidence" value="ECO:0007669"/>
    <property type="project" value="TreeGrafter"/>
</dbReference>